<dbReference type="SUPFAM" id="SSF53098">
    <property type="entry name" value="Ribonuclease H-like"/>
    <property type="match status" value="1"/>
</dbReference>
<name>A0AAV4C3T1_9GAST</name>
<evidence type="ECO:0000259" key="1">
    <source>
        <dbReference type="Pfam" id="PF00075"/>
    </source>
</evidence>
<dbReference type="GO" id="GO:0004523">
    <property type="term" value="F:RNA-DNA hybrid ribonuclease activity"/>
    <property type="evidence" value="ECO:0007669"/>
    <property type="project" value="InterPro"/>
</dbReference>
<dbReference type="InterPro" id="IPR012337">
    <property type="entry name" value="RNaseH-like_sf"/>
</dbReference>
<dbReference type="InterPro" id="IPR036397">
    <property type="entry name" value="RNaseH_sf"/>
</dbReference>
<dbReference type="Proteomes" id="UP000735302">
    <property type="component" value="Unassembled WGS sequence"/>
</dbReference>
<protein>
    <submittedName>
        <fullName evidence="2">Ribonuclease hi</fullName>
    </submittedName>
</protein>
<sequence length="274" mass="31313">MVEEMPLPSNKKCVVMDTVVQWNICGFRSNFEELKLLLNRSQSAVVALREFRLGEGQSPPWGYALLLSREWVPLGEAALLLQLSALQAIQRKNFKVKDIRRLFDLIRKFPLSVHISFVWIPAHVGIQGNENVDKLAKAALNKASYSGKFICWSDLKPKVNAYIHTIWQKDWDTEGANKLHEVLSDLGEDLQKRDEAAVPPPWEEHQDTFDVSLTKQKKEDTSKVAYQKEFFRIKKKLSNHHAVYTDGSKLGEKVSWCSSQRGGYLKELGVYGNI</sequence>
<dbReference type="GO" id="GO:0003676">
    <property type="term" value="F:nucleic acid binding"/>
    <property type="evidence" value="ECO:0007669"/>
    <property type="project" value="InterPro"/>
</dbReference>
<comment type="caution">
    <text evidence="2">The sequence shown here is derived from an EMBL/GenBank/DDBJ whole genome shotgun (WGS) entry which is preliminary data.</text>
</comment>
<organism evidence="2 3">
    <name type="scientific">Plakobranchus ocellatus</name>
    <dbReference type="NCBI Taxonomy" id="259542"/>
    <lineage>
        <taxon>Eukaryota</taxon>
        <taxon>Metazoa</taxon>
        <taxon>Spiralia</taxon>
        <taxon>Lophotrochozoa</taxon>
        <taxon>Mollusca</taxon>
        <taxon>Gastropoda</taxon>
        <taxon>Heterobranchia</taxon>
        <taxon>Euthyneura</taxon>
        <taxon>Panpulmonata</taxon>
        <taxon>Sacoglossa</taxon>
        <taxon>Placobranchoidea</taxon>
        <taxon>Plakobranchidae</taxon>
        <taxon>Plakobranchus</taxon>
    </lineage>
</organism>
<keyword evidence="3" id="KW-1185">Reference proteome</keyword>
<evidence type="ECO:0000313" key="3">
    <source>
        <dbReference type="Proteomes" id="UP000735302"/>
    </source>
</evidence>
<evidence type="ECO:0000313" key="2">
    <source>
        <dbReference type="EMBL" id="GFO27411.1"/>
    </source>
</evidence>
<feature type="domain" description="RNase H type-1" evidence="1">
    <location>
        <begin position="92"/>
        <end position="140"/>
    </location>
</feature>
<proteinExistence type="predicted"/>
<dbReference type="AlphaFoldDB" id="A0AAV4C3T1"/>
<accession>A0AAV4C3T1</accession>
<dbReference type="Gene3D" id="3.30.420.10">
    <property type="entry name" value="Ribonuclease H-like superfamily/Ribonuclease H"/>
    <property type="match status" value="1"/>
</dbReference>
<dbReference type="InterPro" id="IPR002156">
    <property type="entry name" value="RNaseH_domain"/>
</dbReference>
<reference evidence="2 3" key="1">
    <citation type="journal article" date="2021" name="Elife">
        <title>Chloroplast acquisition without the gene transfer in kleptoplastic sea slugs, Plakobranchus ocellatus.</title>
        <authorList>
            <person name="Maeda T."/>
            <person name="Takahashi S."/>
            <person name="Yoshida T."/>
            <person name="Shimamura S."/>
            <person name="Takaki Y."/>
            <person name="Nagai Y."/>
            <person name="Toyoda A."/>
            <person name="Suzuki Y."/>
            <person name="Arimoto A."/>
            <person name="Ishii H."/>
            <person name="Satoh N."/>
            <person name="Nishiyama T."/>
            <person name="Hasebe M."/>
            <person name="Maruyama T."/>
            <person name="Minagawa J."/>
            <person name="Obokata J."/>
            <person name="Shigenobu S."/>
        </authorList>
    </citation>
    <scope>NUCLEOTIDE SEQUENCE [LARGE SCALE GENOMIC DNA]</scope>
</reference>
<dbReference type="EMBL" id="BLXT01005922">
    <property type="protein sequence ID" value="GFO27411.1"/>
    <property type="molecule type" value="Genomic_DNA"/>
</dbReference>
<gene>
    <name evidence="2" type="ORF">PoB_005391600</name>
</gene>
<dbReference type="Pfam" id="PF00075">
    <property type="entry name" value="RNase_H"/>
    <property type="match status" value="1"/>
</dbReference>